<dbReference type="Proteomes" id="UP000215199">
    <property type="component" value="Unassembled WGS sequence"/>
</dbReference>
<dbReference type="Pfam" id="PF19999">
    <property type="entry name" value="fvmX3"/>
    <property type="match status" value="1"/>
</dbReference>
<dbReference type="OrthoDB" id="4286432at2"/>
<feature type="domain" description="FtsH ternary system" evidence="2">
    <location>
        <begin position="1"/>
        <end position="78"/>
    </location>
</feature>
<dbReference type="RefSeq" id="WP_093947435.1">
    <property type="nucleotide sequence ID" value="NZ_NMUL01000009.1"/>
</dbReference>
<feature type="region of interest" description="Disordered" evidence="1">
    <location>
        <begin position="55"/>
        <end position="89"/>
    </location>
</feature>
<sequence>MRVRVTMRLNVATGEITPMVVDDLGTRRGEDHDARHDEIAAEVGRVLDPRPRVVEVLPGSGPAEETPLLRRPEEEPAELPERRTHTEGG</sequence>
<accession>A0A229TBQ1</accession>
<feature type="compositionally biased region" description="Basic and acidic residues" evidence="1">
    <location>
        <begin position="67"/>
        <end position="89"/>
    </location>
</feature>
<comment type="caution">
    <text evidence="3">The sequence shown here is derived from an EMBL/GenBank/DDBJ whole genome shotgun (WGS) entry which is preliminary data.</text>
</comment>
<reference evidence="4" key="1">
    <citation type="submission" date="2017-07" db="EMBL/GenBank/DDBJ databases">
        <title>Comparative genome mining reveals phylogenetic distribution patterns of secondary metabolites in Amycolatopsis.</title>
        <authorList>
            <person name="Adamek M."/>
            <person name="Alanjary M."/>
            <person name="Sales-Ortells H."/>
            <person name="Goodfellow M."/>
            <person name="Bull A.T."/>
            <person name="Kalinowski J."/>
            <person name="Ziemert N."/>
        </authorList>
    </citation>
    <scope>NUCLEOTIDE SEQUENCE [LARGE SCALE GENOMIC DNA]</scope>
    <source>
        <strain evidence="4">H5</strain>
    </source>
</reference>
<name>A0A229TBQ1_9PSEU</name>
<gene>
    <name evidence="3" type="ORF">CF165_11325</name>
</gene>
<protein>
    <recommendedName>
        <fullName evidence="2">FtsH ternary system domain-containing protein</fullName>
    </recommendedName>
</protein>
<dbReference type="InterPro" id="IPR045481">
    <property type="entry name" value="fvmX3"/>
</dbReference>
<evidence type="ECO:0000259" key="2">
    <source>
        <dbReference type="Pfam" id="PF19999"/>
    </source>
</evidence>
<proteinExistence type="predicted"/>
<keyword evidence="4" id="KW-1185">Reference proteome</keyword>
<evidence type="ECO:0000313" key="4">
    <source>
        <dbReference type="Proteomes" id="UP000215199"/>
    </source>
</evidence>
<evidence type="ECO:0000313" key="3">
    <source>
        <dbReference type="EMBL" id="OXM68675.1"/>
    </source>
</evidence>
<dbReference type="EMBL" id="NMUL01000009">
    <property type="protein sequence ID" value="OXM68675.1"/>
    <property type="molecule type" value="Genomic_DNA"/>
</dbReference>
<evidence type="ECO:0000256" key="1">
    <source>
        <dbReference type="SAM" id="MobiDB-lite"/>
    </source>
</evidence>
<dbReference type="AlphaFoldDB" id="A0A229TBQ1"/>
<organism evidence="3 4">
    <name type="scientific">Amycolatopsis vastitatis</name>
    <dbReference type="NCBI Taxonomy" id="1905142"/>
    <lineage>
        <taxon>Bacteria</taxon>
        <taxon>Bacillati</taxon>
        <taxon>Actinomycetota</taxon>
        <taxon>Actinomycetes</taxon>
        <taxon>Pseudonocardiales</taxon>
        <taxon>Pseudonocardiaceae</taxon>
        <taxon>Amycolatopsis</taxon>
    </lineage>
</organism>